<dbReference type="EMBL" id="BRYB01005780">
    <property type="protein sequence ID" value="GMI28874.1"/>
    <property type="molecule type" value="Genomic_DNA"/>
</dbReference>
<evidence type="ECO:0000259" key="2">
    <source>
        <dbReference type="PROSITE" id="PS50106"/>
    </source>
</evidence>
<dbReference type="Gene3D" id="2.30.42.10">
    <property type="match status" value="1"/>
</dbReference>
<protein>
    <recommendedName>
        <fullName evidence="2">PDZ domain-containing protein</fullName>
    </recommendedName>
</protein>
<organism evidence="3 4">
    <name type="scientific">Tetraparma gracilis</name>
    <dbReference type="NCBI Taxonomy" id="2962635"/>
    <lineage>
        <taxon>Eukaryota</taxon>
        <taxon>Sar</taxon>
        <taxon>Stramenopiles</taxon>
        <taxon>Ochrophyta</taxon>
        <taxon>Bolidophyceae</taxon>
        <taxon>Parmales</taxon>
        <taxon>Triparmaceae</taxon>
        <taxon>Tetraparma</taxon>
    </lineage>
</organism>
<feature type="compositionally biased region" description="Pro residues" evidence="1">
    <location>
        <begin position="235"/>
        <end position="246"/>
    </location>
</feature>
<dbReference type="SUPFAM" id="SSF50156">
    <property type="entry name" value="PDZ domain-like"/>
    <property type="match status" value="1"/>
</dbReference>
<dbReference type="SMART" id="SM00228">
    <property type="entry name" value="PDZ"/>
    <property type="match status" value="1"/>
</dbReference>
<dbReference type="Proteomes" id="UP001165060">
    <property type="component" value="Unassembled WGS sequence"/>
</dbReference>
<feature type="domain" description="PDZ" evidence="2">
    <location>
        <begin position="258"/>
        <end position="311"/>
    </location>
</feature>
<feature type="compositionally biased region" description="Pro residues" evidence="1">
    <location>
        <begin position="33"/>
        <end position="43"/>
    </location>
</feature>
<evidence type="ECO:0000313" key="4">
    <source>
        <dbReference type="Proteomes" id="UP001165060"/>
    </source>
</evidence>
<dbReference type="InterPro" id="IPR036034">
    <property type="entry name" value="PDZ_sf"/>
</dbReference>
<sequence>MPRASLGAPRSRLPPRPRSPSPSSCGSLSSASTPPPPVPLPPDPPERARGKRRRGSDPPPHTPPTPFSPSLLSALASLPQGEAGVSASPLSPSLLSLASPLLSSLSSPSYGPPLSSLPPHPHLVTPLPGAALLVPFARTLTHLVLKPSPSQALPLARRYKSSLDNVSYASAELSQRGGVRALVLDSSRRPNSALVRRAELSREGVDRAILLYYKLEVDPDCAVLPRAPVRRPAPRVLPPPPPPEPPRSQLEVTHEELRLELKRASASTSYGFCINTATTQTSYCPVLAVRAGSIASRAGLRAGDLITEVGGGAYQSGPQLGRIMEDSIRIKLTVIRDGVR</sequence>
<dbReference type="PROSITE" id="PS50106">
    <property type="entry name" value="PDZ"/>
    <property type="match status" value="1"/>
</dbReference>
<evidence type="ECO:0000256" key="1">
    <source>
        <dbReference type="SAM" id="MobiDB-lite"/>
    </source>
</evidence>
<feature type="compositionally biased region" description="Low complexity" evidence="1">
    <location>
        <begin position="21"/>
        <end position="32"/>
    </location>
</feature>
<keyword evidence="4" id="KW-1185">Reference proteome</keyword>
<feature type="compositionally biased region" description="Pro residues" evidence="1">
    <location>
        <begin position="57"/>
        <end position="67"/>
    </location>
</feature>
<accession>A0ABQ6MN49</accession>
<reference evidence="3 4" key="1">
    <citation type="journal article" date="2023" name="Commun. Biol.">
        <title>Genome analysis of Parmales, the sister group of diatoms, reveals the evolutionary specialization of diatoms from phago-mixotrophs to photoautotrophs.</title>
        <authorList>
            <person name="Ban H."/>
            <person name="Sato S."/>
            <person name="Yoshikawa S."/>
            <person name="Yamada K."/>
            <person name="Nakamura Y."/>
            <person name="Ichinomiya M."/>
            <person name="Sato N."/>
            <person name="Blanc-Mathieu R."/>
            <person name="Endo H."/>
            <person name="Kuwata A."/>
            <person name="Ogata H."/>
        </authorList>
    </citation>
    <scope>NUCLEOTIDE SEQUENCE [LARGE SCALE GENOMIC DNA]</scope>
</reference>
<dbReference type="InterPro" id="IPR001478">
    <property type="entry name" value="PDZ"/>
</dbReference>
<gene>
    <name evidence="3" type="ORF">TeGR_g6205</name>
</gene>
<name>A0ABQ6MN49_9STRA</name>
<proteinExistence type="predicted"/>
<comment type="caution">
    <text evidence="3">The sequence shown here is derived from an EMBL/GenBank/DDBJ whole genome shotgun (WGS) entry which is preliminary data.</text>
</comment>
<feature type="region of interest" description="Disordered" evidence="1">
    <location>
        <begin position="1"/>
        <end position="72"/>
    </location>
</feature>
<evidence type="ECO:0000313" key="3">
    <source>
        <dbReference type="EMBL" id="GMI28874.1"/>
    </source>
</evidence>
<feature type="compositionally biased region" description="Low complexity" evidence="1">
    <location>
        <begin position="1"/>
        <end position="11"/>
    </location>
</feature>
<feature type="region of interest" description="Disordered" evidence="1">
    <location>
        <begin position="230"/>
        <end position="249"/>
    </location>
</feature>
<dbReference type="Pfam" id="PF17820">
    <property type="entry name" value="PDZ_6"/>
    <property type="match status" value="1"/>
</dbReference>
<feature type="non-terminal residue" evidence="3">
    <location>
        <position position="340"/>
    </location>
</feature>
<dbReference type="InterPro" id="IPR041489">
    <property type="entry name" value="PDZ_6"/>
</dbReference>